<organism evidence="1 2">
    <name type="scientific">Aquimarina aggregata</name>
    <dbReference type="NCBI Taxonomy" id="1642818"/>
    <lineage>
        <taxon>Bacteria</taxon>
        <taxon>Pseudomonadati</taxon>
        <taxon>Bacteroidota</taxon>
        <taxon>Flavobacteriia</taxon>
        <taxon>Flavobacteriales</taxon>
        <taxon>Flavobacteriaceae</taxon>
        <taxon>Aquimarina</taxon>
    </lineage>
</organism>
<keyword evidence="2" id="KW-1185">Reference proteome</keyword>
<dbReference type="RefSeq" id="WP_066314828.1">
    <property type="nucleotide sequence ID" value="NZ_LQRT01000016.1"/>
</dbReference>
<protein>
    <recommendedName>
        <fullName evidence="3">SnoaL-like domain-containing protein</fullName>
    </recommendedName>
</protein>
<proteinExistence type="predicted"/>
<name>A0A162ZYI5_9FLAO</name>
<dbReference type="OrthoDB" id="336094at2"/>
<sequence>MDIKSLVKDLDTLVSQGFMIAAVEQFFADNVITLDYKGVRTNNKVQALEKMQAITDAVGKINSITHHSTITDGNVSISEFTFDFNLTRNNTIYWHEIIYRIWNDKGLVIKEKYFNSHKTKI</sequence>
<evidence type="ECO:0000313" key="1">
    <source>
        <dbReference type="EMBL" id="KZS40135.1"/>
    </source>
</evidence>
<dbReference type="STRING" id="1642818.AWE51_25165"/>
<evidence type="ECO:0000313" key="2">
    <source>
        <dbReference type="Proteomes" id="UP000076715"/>
    </source>
</evidence>
<evidence type="ECO:0008006" key="3">
    <source>
        <dbReference type="Google" id="ProtNLM"/>
    </source>
</evidence>
<accession>A0A162ZYI5</accession>
<gene>
    <name evidence="1" type="ORF">AWE51_25165</name>
</gene>
<comment type="caution">
    <text evidence="1">The sequence shown here is derived from an EMBL/GenBank/DDBJ whole genome shotgun (WGS) entry which is preliminary data.</text>
</comment>
<dbReference type="Gene3D" id="3.10.450.50">
    <property type="match status" value="1"/>
</dbReference>
<dbReference type="AlphaFoldDB" id="A0A162ZYI5"/>
<dbReference type="Proteomes" id="UP000076715">
    <property type="component" value="Unassembled WGS sequence"/>
</dbReference>
<reference evidence="1 2" key="1">
    <citation type="submission" date="2016-01" db="EMBL/GenBank/DDBJ databases">
        <title>The draft genome sequence of Aquimarina sp. RZW4-3-2.</title>
        <authorList>
            <person name="Wang Y."/>
        </authorList>
    </citation>
    <scope>NUCLEOTIDE SEQUENCE [LARGE SCALE GENOMIC DNA]</scope>
    <source>
        <strain evidence="1 2">RZW4-3-2</strain>
    </source>
</reference>
<dbReference type="EMBL" id="LQRT01000016">
    <property type="protein sequence ID" value="KZS40135.1"/>
    <property type="molecule type" value="Genomic_DNA"/>
</dbReference>